<name>A0A7R9V005_9CHLO</name>
<evidence type="ECO:0008006" key="8">
    <source>
        <dbReference type="Google" id="ProtNLM"/>
    </source>
</evidence>
<dbReference type="PANTHER" id="PTHR13180">
    <property type="entry name" value="SMALL MEMBRANE PROTEIN-RELATED"/>
    <property type="match status" value="1"/>
</dbReference>
<organism evidence="7">
    <name type="scientific">Chlamydomonas euryale</name>
    <dbReference type="NCBI Taxonomy" id="1486919"/>
    <lineage>
        <taxon>Eukaryota</taxon>
        <taxon>Viridiplantae</taxon>
        <taxon>Chlorophyta</taxon>
        <taxon>core chlorophytes</taxon>
        <taxon>Chlorophyceae</taxon>
        <taxon>CS clade</taxon>
        <taxon>Chlamydomonadales</taxon>
        <taxon>Chlamydomonadaceae</taxon>
        <taxon>Chlamydomonas</taxon>
    </lineage>
</organism>
<evidence type="ECO:0000256" key="4">
    <source>
        <dbReference type="ARBA" id="ARBA00022989"/>
    </source>
</evidence>
<evidence type="ECO:0000256" key="2">
    <source>
        <dbReference type="ARBA" id="ARBA00005335"/>
    </source>
</evidence>
<proteinExistence type="inferred from homology"/>
<keyword evidence="4 6" id="KW-1133">Transmembrane helix</keyword>
<feature type="transmembrane region" description="Helical" evidence="6">
    <location>
        <begin position="133"/>
        <end position="154"/>
    </location>
</feature>
<evidence type="ECO:0000313" key="7">
    <source>
        <dbReference type="EMBL" id="CAD8280775.1"/>
    </source>
</evidence>
<keyword evidence="3 6" id="KW-0812">Transmembrane</keyword>
<reference evidence="7" key="1">
    <citation type="submission" date="2021-01" db="EMBL/GenBank/DDBJ databases">
        <authorList>
            <person name="Corre E."/>
            <person name="Pelletier E."/>
            <person name="Niang G."/>
            <person name="Scheremetjew M."/>
            <person name="Finn R."/>
            <person name="Kale V."/>
            <person name="Holt S."/>
            <person name="Cochrane G."/>
            <person name="Meng A."/>
            <person name="Brown T."/>
            <person name="Cohen L."/>
        </authorList>
    </citation>
    <scope>NUCLEOTIDE SEQUENCE</scope>
    <source>
        <strain evidence="7">CCMP219</strain>
    </source>
</reference>
<evidence type="ECO:0000256" key="5">
    <source>
        <dbReference type="ARBA" id="ARBA00023136"/>
    </source>
</evidence>
<sequence length="170" mass="19035">MFRDICYAPEYFISPAVIKWWRDNARQWGPVLAGALFGAGWWFWADAVALSPTKIPFDHYLPGLIATLALVMINLIRKDELAEIDPFDDATYCRARVWLFISYVVSFSSIVAAVWVLIAHYSSNPDLSSSEKWPGAAGIFQVSFILGSGLLFFLSRTPGESSSYEGYGTF</sequence>
<dbReference type="AlphaFoldDB" id="A0A7R9V005"/>
<comment type="similarity">
    <text evidence="2">Belongs to the UPF0220 family.</text>
</comment>
<comment type="subcellular location">
    <subcellularLocation>
        <location evidence="1">Membrane</location>
        <topology evidence="1">Multi-pass membrane protein</topology>
    </subcellularLocation>
</comment>
<feature type="transmembrane region" description="Helical" evidence="6">
    <location>
        <begin position="28"/>
        <end position="45"/>
    </location>
</feature>
<dbReference type="GO" id="GO:0016020">
    <property type="term" value="C:membrane"/>
    <property type="evidence" value="ECO:0007669"/>
    <property type="project" value="UniProtKB-SubCell"/>
</dbReference>
<evidence type="ECO:0000256" key="6">
    <source>
        <dbReference type="SAM" id="Phobius"/>
    </source>
</evidence>
<feature type="transmembrane region" description="Helical" evidence="6">
    <location>
        <begin position="57"/>
        <end position="76"/>
    </location>
</feature>
<accession>A0A7R9V005</accession>
<keyword evidence="5 6" id="KW-0472">Membrane</keyword>
<dbReference type="EMBL" id="HBEC01001704">
    <property type="protein sequence ID" value="CAD8280775.1"/>
    <property type="molecule type" value="Transcribed_RNA"/>
</dbReference>
<dbReference type="Pfam" id="PF05255">
    <property type="entry name" value="UPF0220"/>
    <property type="match status" value="1"/>
</dbReference>
<gene>
    <name evidence="7" type="ORF">CEUR00632_LOCUS810</name>
</gene>
<dbReference type="InterPro" id="IPR007919">
    <property type="entry name" value="UPF0220"/>
</dbReference>
<evidence type="ECO:0000256" key="1">
    <source>
        <dbReference type="ARBA" id="ARBA00004141"/>
    </source>
</evidence>
<protein>
    <recommendedName>
        <fullName evidence="8">Transmembrane protein 50A</fullName>
    </recommendedName>
</protein>
<feature type="transmembrane region" description="Helical" evidence="6">
    <location>
        <begin position="97"/>
        <end position="121"/>
    </location>
</feature>
<evidence type="ECO:0000256" key="3">
    <source>
        <dbReference type="ARBA" id="ARBA00022692"/>
    </source>
</evidence>